<dbReference type="PANTHER" id="PTHR32494">
    <property type="entry name" value="ALLANTOATE DEIMINASE-RELATED"/>
    <property type="match status" value="1"/>
</dbReference>
<protein>
    <submittedName>
        <fullName evidence="7">Zn-dependent hydrolase</fullName>
    </submittedName>
</protein>
<dbReference type="SUPFAM" id="SSF53187">
    <property type="entry name" value="Zn-dependent exopeptidases"/>
    <property type="match status" value="1"/>
</dbReference>
<name>A0ABU5E5S7_9PROT</name>
<evidence type="ECO:0000256" key="5">
    <source>
        <dbReference type="ARBA" id="ARBA00022801"/>
    </source>
</evidence>
<accession>A0ABU5E5S7</accession>
<keyword evidence="5 7" id="KW-0378">Hydrolase</keyword>
<dbReference type="RefSeq" id="WP_320506720.1">
    <property type="nucleotide sequence ID" value="NZ_JAXCLW010000001.1"/>
</dbReference>
<dbReference type="PIRSF" id="PIRSF001235">
    <property type="entry name" value="Amidase_carbamoylase"/>
    <property type="match status" value="1"/>
</dbReference>
<comment type="cofactor">
    <cofactor evidence="1">
        <name>Mn(2+)</name>
        <dbReference type="ChEBI" id="CHEBI:29035"/>
    </cofactor>
</comment>
<dbReference type="InterPro" id="IPR010158">
    <property type="entry name" value="Amidase_Cbmase"/>
</dbReference>
<dbReference type="Gene3D" id="3.40.630.10">
    <property type="entry name" value="Zn peptidases"/>
    <property type="match status" value="1"/>
</dbReference>
<evidence type="ECO:0000256" key="2">
    <source>
        <dbReference type="ARBA" id="ARBA00006153"/>
    </source>
</evidence>
<comment type="similarity">
    <text evidence="2">Belongs to the peptidase M20 family.</text>
</comment>
<reference evidence="7 8" key="1">
    <citation type="journal article" date="2016" name="Antonie Van Leeuwenhoek">
        <title>Dongia soli sp. nov., isolated from soil from Dokdo, Korea.</title>
        <authorList>
            <person name="Kim D.U."/>
            <person name="Lee H."/>
            <person name="Kim H."/>
            <person name="Kim S.G."/>
            <person name="Ka J.O."/>
        </authorList>
    </citation>
    <scope>NUCLEOTIDE SEQUENCE [LARGE SCALE GENOMIC DNA]</scope>
    <source>
        <strain evidence="7 8">D78</strain>
    </source>
</reference>
<dbReference type="NCBIfam" id="NF009529">
    <property type="entry name" value="PRK12893.1-2"/>
    <property type="match status" value="1"/>
</dbReference>
<comment type="subunit">
    <text evidence="3">Homodimer.</text>
</comment>
<dbReference type="Pfam" id="PF01546">
    <property type="entry name" value="Peptidase_M20"/>
    <property type="match status" value="1"/>
</dbReference>
<dbReference type="Proteomes" id="UP001279642">
    <property type="component" value="Unassembled WGS sequence"/>
</dbReference>
<dbReference type="SUPFAM" id="SSF55031">
    <property type="entry name" value="Bacterial exopeptidase dimerisation domain"/>
    <property type="match status" value="1"/>
</dbReference>
<keyword evidence="6" id="KW-0464">Manganese</keyword>
<dbReference type="Gene3D" id="3.30.70.360">
    <property type="match status" value="1"/>
</dbReference>
<organism evidence="7 8">
    <name type="scientific">Dongia soli</name>
    <dbReference type="NCBI Taxonomy" id="600628"/>
    <lineage>
        <taxon>Bacteria</taxon>
        <taxon>Pseudomonadati</taxon>
        <taxon>Pseudomonadota</taxon>
        <taxon>Alphaproteobacteria</taxon>
        <taxon>Rhodospirillales</taxon>
        <taxon>Dongiaceae</taxon>
        <taxon>Dongia</taxon>
    </lineage>
</organism>
<evidence type="ECO:0000313" key="7">
    <source>
        <dbReference type="EMBL" id="MDY0881665.1"/>
    </source>
</evidence>
<keyword evidence="4" id="KW-0479">Metal-binding</keyword>
<evidence type="ECO:0000313" key="8">
    <source>
        <dbReference type="Proteomes" id="UP001279642"/>
    </source>
</evidence>
<keyword evidence="8" id="KW-1185">Reference proteome</keyword>
<proteinExistence type="inferred from homology"/>
<dbReference type="InterPro" id="IPR002933">
    <property type="entry name" value="Peptidase_M20"/>
</dbReference>
<dbReference type="EMBL" id="JAXCLW010000001">
    <property type="protein sequence ID" value="MDY0881665.1"/>
    <property type="molecule type" value="Genomic_DNA"/>
</dbReference>
<evidence type="ECO:0000256" key="6">
    <source>
        <dbReference type="ARBA" id="ARBA00023211"/>
    </source>
</evidence>
<dbReference type="InterPro" id="IPR036264">
    <property type="entry name" value="Bact_exopeptidase_dim_dom"/>
</dbReference>
<dbReference type="NCBIfam" id="TIGR01879">
    <property type="entry name" value="hydantase"/>
    <property type="match status" value="1"/>
</dbReference>
<evidence type="ECO:0000256" key="4">
    <source>
        <dbReference type="ARBA" id="ARBA00022723"/>
    </source>
</evidence>
<evidence type="ECO:0000256" key="3">
    <source>
        <dbReference type="ARBA" id="ARBA00011738"/>
    </source>
</evidence>
<evidence type="ECO:0000256" key="1">
    <source>
        <dbReference type="ARBA" id="ARBA00001936"/>
    </source>
</evidence>
<comment type="caution">
    <text evidence="7">The sequence shown here is derived from an EMBL/GenBank/DDBJ whole genome shotgun (WGS) entry which is preliminary data.</text>
</comment>
<sequence>MMAANGILPAINADRLMKDLRRLRQFGAQGNGVVRLALSPVDLEARHWLVERMAEAGLDAAIDGVGTVFGRSRKPGPALLIGSHSDTQPTGGWLDGAMGVIFGLEIARALSECAETSDLAVDVASWIDEEGTFAGYLGSRSFIGEPVEASIRAATSRSGERLEDVLQAAGLRNRPRAQVEPGRHVAYLEPHIEQGGRLEAAGKSIGVVTTIVGIREKRITFTGQRNHAGTTPMAIRRDAGAALIAFAHDLNQIFQRLADADTVWTVGRIELDPGSFSVVPGKAELLLQYRDAKADRLRAMDAALADLVRSVDSAGLIRVHLEDADPPCEPVDMTAALQEHIAVAAEAIKPGQWIRMPSGAGHDAQLIAEKLPSGMLFVPSIGGVSHDFTEDTAEEHIVLGCRIAAAAAVAILRDRQIAKSG</sequence>
<dbReference type="PANTHER" id="PTHR32494:SF19">
    <property type="entry name" value="ALLANTOATE DEIMINASE-RELATED"/>
    <property type="match status" value="1"/>
</dbReference>
<dbReference type="GO" id="GO:0016787">
    <property type="term" value="F:hydrolase activity"/>
    <property type="evidence" value="ECO:0007669"/>
    <property type="project" value="UniProtKB-KW"/>
</dbReference>
<gene>
    <name evidence="7" type="ORF">SMD27_02305</name>
</gene>